<evidence type="ECO:0000313" key="2">
    <source>
        <dbReference type="Proteomes" id="UP000189464"/>
    </source>
</evidence>
<organism evidence="1 2">
    <name type="scientific">Desulforamulus ferrireducens</name>
    <dbReference type="NCBI Taxonomy" id="1833852"/>
    <lineage>
        <taxon>Bacteria</taxon>
        <taxon>Bacillati</taxon>
        <taxon>Bacillota</taxon>
        <taxon>Clostridia</taxon>
        <taxon>Eubacteriales</taxon>
        <taxon>Peptococcaceae</taxon>
        <taxon>Desulforamulus</taxon>
    </lineage>
</organism>
<accession>A0A1S6ITS2</accession>
<sequence length="75" mass="8747">MIKEITVKEINEIIDKNNQDKDFCKRVTAELKEQGYLRSFPDANILTRQVCTWYGYSVSTQKSFTTGKTLVLLQR</sequence>
<dbReference type="EMBL" id="CP019698">
    <property type="protein sequence ID" value="AQS58165.1"/>
    <property type="molecule type" value="Genomic_DNA"/>
</dbReference>
<keyword evidence="2" id="KW-1185">Reference proteome</keyword>
<dbReference type="Proteomes" id="UP000189464">
    <property type="component" value="Chromosome"/>
</dbReference>
<dbReference type="AlphaFoldDB" id="A0A1S6ITS2"/>
<dbReference type="KEGG" id="dfg:B0537_03085"/>
<evidence type="ECO:0000313" key="1">
    <source>
        <dbReference type="EMBL" id="AQS58165.1"/>
    </source>
</evidence>
<protein>
    <submittedName>
        <fullName evidence="1">Uncharacterized protein</fullName>
    </submittedName>
</protein>
<proteinExistence type="predicted"/>
<dbReference type="RefSeq" id="WP_077713130.1">
    <property type="nucleotide sequence ID" value="NZ_CP019698.1"/>
</dbReference>
<reference evidence="1 2" key="1">
    <citation type="journal article" date="2016" name="Int. J. Syst. Evol. Microbiol.">
        <title>Desulfotomaculum ferrireducens sp. nov., a moderately thermophilic sulfate-reducing and dissimilatory Fe(III)-reducing bacterium isolated from compost.</title>
        <authorList>
            <person name="Yang G."/>
            <person name="Guo J."/>
            <person name="Zhuang L."/>
            <person name="Yuan Y."/>
            <person name="Zhou S."/>
        </authorList>
    </citation>
    <scope>NUCLEOTIDE SEQUENCE [LARGE SCALE GENOMIC DNA]</scope>
    <source>
        <strain evidence="1 2">GSS09</strain>
    </source>
</reference>
<name>A0A1S6ITS2_9FIRM</name>
<gene>
    <name evidence="1" type="ORF">B0537_03085</name>
</gene>